<keyword evidence="7" id="KW-0032">Aminotransferase</keyword>
<evidence type="ECO:0000256" key="5">
    <source>
        <dbReference type="ARBA" id="ARBA00037974"/>
    </source>
</evidence>
<name>A0ABP9RG10_9PSEU</name>
<dbReference type="SUPFAM" id="SSF53383">
    <property type="entry name" value="PLP-dependent transferases"/>
    <property type="match status" value="1"/>
</dbReference>
<reference evidence="8" key="1">
    <citation type="journal article" date="2019" name="Int. J. Syst. Evol. Microbiol.">
        <title>The Global Catalogue of Microorganisms (GCM) 10K type strain sequencing project: providing services to taxonomists for standard genome sequencing and annotation.</title>
        <authorList>
            <consortium name="The Broad Institute Genomics Platform"/>
            <consortium name="The Broad Institute Genome Sequencing Center for Infectious Disease"/>
            <person name="Wu L."/>
            <person name="Ma J."/>
        </authorList>
    </citation>
    <scope>NUCLEOTIDE SEQUENCE [LARGE SCALE GENOMIC DNA]</scope>
    <source>
        <strain evidence="8">JCM 18303</strain>
    </source>
</reference>
<comment type="caution">
    <text evidence="7">The sequence shown here is derived from an EMBL/GenBank/DDBJ whole genome shotgun (WGS) entry which is preliminary data.</text>
</comment>
<dbReference type="InterPro" id="IPR015421">
    <property type="entry name" value="PyrdxlP-dep_Trfase_major"/>
</dbReference>
<dbReference type="InterPro" id="IPR051798">
    <property type="entry name" value="Class-II_PLP-Dep_Aminotrans"/>
</dbReference>
<evidence type="ECO:0000313" key="8">
    <source>
        <dbReference type="Proteomes" id="UP001428817"/>
    </source>
</evidence>
<dbReference type="GO" id="GO:0008483">
    <property type="term" value="F:transaminase activity"/>
    <property type="evidence" value="ECO:0007669"/>
    <property type="project" value="UniProtKB-KW"/>
</dbReference>
<dbReference type="EC" id="4.4.1.13" evidence="2"/>
<keyword evidence="4" id="KW-0456">Lyase</keyword>
<dbReference type="InterPro" id="IPR015424">
    <property type="entry name" value="PyrdxlP-dep_Trfase"/>
</dbReference>
<dbReference type="RefSeq" id="WP_185065819.1">
    <property type="nucleotide sequence ID" value="NZ_BAABJP010000068.1"/>
</dbReference>
<evidence type="ECO:0000259" key="6">
    <source>
        <dbReference type="Pfam" id="PF00155"/>
    </source>
</evidence>
<dbReference type="PANTHER" id="PTHR43525">
    <property type="entry name" value="PROTEIN MALY"/>
    <property type="match status" value="1"/>
</dbReference>
<dbReference type="Pfam" id="PF00155">
    <property type="entry name" value="Aminotran_1_2"/>
    <property type="match status" value="1"/>
</dbReference>
<dbReference type="PANTHER" id="PTHR43525:SF2">
    <property type="entry name" value="CYSTATHIONINE BETA-LYASE-RELATED"/>
    <property type="match status" value="1"/>
</dbReference>
<keyword evidence="8" id="KW-1185">Reference proteome</keyword>
<comment type="similarity">
    <text evidence="5">Belongs to the class-II pyridoxal-phosphate-dependent aminotransferase family. MalY/PatB cystathionine beta-lyase subfamily.</text>
</comment>
<evidence type="ECO:0000256" key="2">
    <source>
        <dbReference type="ARBA" id="ARBA00012224"/>
    </source>
</evidence>
<dbReference type="CDD" id="cd00609">
    <property type="entry name" value="AAT_like"/>
    <property type="match status" value="1"/>
</dbReference>
<sequence length="385" mass="41203">MSTTTTQGLHWDSTNARARGCKRWSEYPPEVLDLGVAEMDVSACPPVLEAVRDAVAAEALGYPLPDSHSKVPPAAAAWLSGLGLSVRAEHIRVVPDVMRGISVALHRLTRPGSPVVIPTPAYPRFFEAAALVDREHLEAPLRLDENGWRLDLEAIEHGLARGAGSVLLCNPVNPVGAVIGPDQLRALAELVDRHGARVITDEVHAPLRFGAGFTPYAAISPASRAHTVTVTSATKAWNFPGLRTAVVALTAPEDRTVWDGLAHLETSGASSLGEVATVAALEHGQPWLAAVLRDLDANRRLVSDLLERAGLRALYQVPDATYFAWLDLRAWDDRPAARLLDSAKVATGEGVSYGRAGTGFVRLNLATEPQVLTEAVTRITAALNR</sequence>
<organism evidence="7 8">
    <name type="scientific">Pseudonocardia eucalypti</name>
    <dbReference type="NCBI Taxonomy" id="648755"/>
    <lineage>
        <taxon>Bacteria</taxon>
        <taxon>Bacillati</taxon>
        <taxon>Actinomycetota</taxon>
        <taxon>Actinomycetes</taxon>
        <taxon>Pseudonocardiales</taxon>
        <taxon>Pseudonocardiaceae</taxon>
        <taxon>Pseudonocardia</taxon>
    </lineage>
</organism>
<dbReference type="EMBL" id="BAABJP010000068">
    <property type="protein sequence ID" value="GAA5176545.1"/>
    <property type="molecule type" value="Genomic_DNA"/>
</dbReference>
<keyword evidence="7" id="KW-0808">Transferase</keyword>
<comment type="cofactor">
    <cofactor evidence="1">
        <name>pyridoxal 5'-phosphate</name>
        <dbReference type="ChEBI" id="CHEBI:597326"/>
    </cofactor>
</comment>
<proteinExistence type="inferred from homology"/>
<dbReference type="InterPro" id="IPR004839">
    <property type="entry name" value="Aminotransferase_I/II_large"/>
</dbReference>
<evidence type="ECO:0000256" key="1">
    <source>
        <dbReference type="ARBA" id="ARBA00001933"/>
    </source>
</evidence>
<accession>A0ABP9RG10</accession>
<protein>
    <recommendedName>
        <fullName evidence="2">cysteine-S-conjugate beta-lyase</fullName>
        <ecNumber evidence="2">4.4.1.13</ecNumber>
    </recommendedName>
</protein>
<dbReference type="Proteomes" id="UP001428817">
    <property type="component" value="Unassembled WGS sequence"/>
</dbReference>
<feature type="domain" description="Aminotransferase class I/classII large" evidence="6">
    <location>
        <begin position="30"/>
        <end position="379"/>
    </location>
</feature>
<dbReference type="Gene3D" id="3.90.1150.10">
    <property type="entry name" value="Aspartate Aminotransferase, domain 1"/>
    <property type="match status" value="1"/>
</dbReference>
<evidence type="ECO:0000313" key="7">
    <source>
        <dbReference type="EMBL" id="GAA5176545.1"/>
    </source>
</evidence>
<dbReference type="InterPro" id="IPR015422">
    <property type="entry name" value="PyrdxlP-dep_Trfase_small"/>
</dbReference>
<dbReference type="Gene3D" id="3.40.640.10">
    <property type="entry name" value="Type I PLP-dependent aspartate aminotransferase-like (Major domain)"/>
    <property type="match status" value="1"/>
</dbReference>
<evidence type="ECO:0000256" key="4">
    <source>
        <dbReference type="ARBA" id="ARBA00023239"/>
    </source>
</evidence>
<keyword evidence="3" id="KW-0663">Pyridoxal phosphate</keyword>
<gene>
    <name evidence="7" type="ORF">GCM10023321_85200</name>
</gene>
<evidence type="ECO:0000256" key="3">
    <source>
        <dbReference type="ARBA" id="ARBA00022898"/>
    </source>
</evidence>